<comment type="subcellular location">
    <subcellularLocation>
        <location evidence="8">Cell membrane</location>
        <topology evidence="8">Multi-pass membrane protein</topology>
    </subcellularLocation>
    <subcellularLocation>
        <location evidence="1">Membrane</location>
        <topology evidence="1">Multi-pass membrane protein</topology>
    </subcellularLocation>
</comment>
<dbReference type="PROSITE" id="PS01219">
    <property type="entry name" value="AMMONIUM_TRANSP"/>
    <property type="match status" value="1"/>
</dbReference>
<feature type="transmembrane region" description="Helical" evidence="8">
    <location>
        <begin position="259"/>
        <end position="275"/>
    </location>
</feature>
<keyword evidence="7 8" id="KW-0924">Ammonia transport</keyword>
<evidence type="ECO:0000256" key="3">
    <source>
        <dbReference type="ARBA" id="ARBA00022448"/>
    </source>
</evidence>
<proteinExistence type="inferred from homology"/>
<dbReference type="NCBIfam" id="TIGR00836">
    <property type="entry name" value="amt"/>
    <property type="match status" value="1"/>
</dbReference>
<feature type="transmembrane region" description="Helical" evidence="8">
    <location>
        <begin position="130"/>
        <end position="152"/>
    </location>
</feature>
<dbReference type="RefSeq" id="WP_084275380.1">
    <property type="nucleotide sequence ID" value="NZ_AP026671.1"/>
</dbReference>
<dbReference type="EMBL" id="FWWZ01000001">
    <property type="protein sequence ID" value="SMC09135.1"/>
    <property type="molecule type" value="Genomic_DNA"/>
</dbReference>
<keyword evidence="4 8" id="KW-0812">Transmembrane</keyword>
<dbReference type="GO" id="GO:0008519">
    <property type="term" value="F:ammonium channel activity"/>
    <property type="evidence" value="ECO:0007669"/>
    <property type="project" value="InterPro"/>
</dbReference>
<dbReference type="SUPFAM" id="SSF111352">
    <property type="entry name" value="Ammonium transporter"/>
    <property type="match status" value="1"/>
</dbReference>
<comment type="similarity">
    <text evidence="2 8">Belongs to the ammonia transporter channel (TC 1.A.11.2) family.</text>
</comment>
<feature type="transmembrane region" description="Helical" evidence="8">
    <location>
        <begin position="314"/>
        <end position="333"/>
    </location>
</feature>
<evidence type="ECO:0000256" key="2">
    <source>
        <dbReference type="ARBA" id="ARBA00005887"/>
    </source>
</evidence>
<feature type="transmembrane region" description="Helical" evidence="8">
    <location>
        <begin position="164"/>
        <end position="185"/>
    </location>
</feature>
<evidence type="ECO:0000259" key="9">
    <source>
        <dbReference type="Pfam" id="PF00909"/>
    </source>
</evidence>
<dbReference type="STRING" id="1069081.SAMN05660197_0937"/>
<evidence type="ECO:0000256" key="8">
    <source>
        <dbReference type="RuleBase" id="RU362002"/>
    </source>
</evidence>
<protein>
    <recommendedName>
        <fullName evidence="8">Ammonium transporter</fullName>
    </recommendedName>
</protein>
<feature type="transmembrane region" description="Helical" evidence="8">
    <location>
        <begin position="12"/>
        <end position="33"/>
    </location>
</feature>
<dbReference type="GO" id="GO:0005886">
    <property type="term" value="C:plasma membrane"/>
    <property type="evidence" value="ECO:0007669"/>
    <property type="project" value="UniProtKB-SubCell"/>
</dbReference>
<dbReference type="InterPro" id="IPR024041">
    <property type="entry name" value="NH4_transpt_AmtB-like_dom"/>
</dbReference>
<feature type="transmembrane region" description="Helical" evidence="8">
    <location>
        <begin position="98"/>
        <end position="123"/>
    </location>
</feature>
<keyword evidence="3 8" id="KW-0813">Transport</keyword>
<accession>A0A1W1WSF1</accession>
<keyword evidence="11" id="KW-1185">Reference proteome</keyword>
<dbReference type="OrthoDB" id="9814202at2"/>
<organism evidence="10 11">
    <name type="scientific">Nitratiruptor tergarcus DSM 16512</name>
    <dbReference type="NCBI Taxonomy" id="1069081"/>
    <lineage>
        <taxon>Bacteria</taxon>
        <taxon>Pseudomonadati</taxon>
        <taxon>Campylobacterota</taxon>
        <taxon>Epsilonproteobacteria</taxon>
        <taxon>Nautiliales</taxon>
        <taxon>Nitratiruptoraceae</taxon>
        <taxon>Nitratiruptor</taxon>
    </lineage>
</organism>
<keyword evidence="5 8" id="KW-1133">Transmembrane helix</keyword>
<dbReference type="Pfam" id="PF00909">
    <property type="entry name" value="Ammonium_transp"/>
    <property type="match status" value="1"/>
</dbReference>
<feature type="transmembrane region" description="Helical" evidence="8">
    <location>
        <begin position="227"/>
        <end position="247"/>
    </location>
</feature>
<dbReference type="InterPro" id="IPR001905">
    <property type="entry name" value="Ammonium_transpt"/>
</dbReference>
<evidence type="ECO:0000313" key="10">
    <source>
        <dbReference type="EMBL" id="SMC09135.1"/>
    </source>
</evidence>
<evidence type="ECO:0000256" key="1">
    <source>
        <dbReference type="ARBA" id="ARBA00004141"/>
    </source>
</evidence>
<sequence length="408" mass="43511">MDKIVVADNVWILVSTAFVLLMSVPALALFYGGLTKVKSILNTIMMVMVAFGIVSLVWIVYGYSLVFAPDIGGFIGNLQYFFLNSIKPSDAAPAAPNLYHYLFIFFQMTFAAIATALMAGAFVERMKFGAWMLISLLWSTIVYFPVAHWIWGGGWLGDIGVLDFAGGIVIHETSGLAALVGAIILGKRKEPIMLPSSLPLVAIGTGLLWFGWFGFNGGSALAMNAQAVSAALVTTLAAIVGGIVWMVLEWIKFKKPTSLGLFTGIIAGLATITPASGFVDVFGGIVIGVAAAVVCFWAVVYLKNRFKYDDSLDVFGVHGVGGMLGAILLGIFAKEDIGGANGLMYGGGAGLLGKELLALLVVGIYTIILSYVIFKIVDKTIGLRVSRDDEIEGLDEAIHGEKAYIKEH</sequence>
<feature type="transmembrane region" description="Helical" evidence="8">
    <location>
        <begin position="197"/>
        <end position="215"/>
    </location>
</feature>
<gene>
    <name evidence="10" type="ORF">SAMN05660197_0937</name>
</gene>
<evidence type="ECO:0000256" key="6">
    <source>
        <dbReference type="ARBA" id="ARBA00023136"/>
    </source>
</evidence>
<feature type="transmembrane region" description="Helical" evidence="8">
    <location>
        <begin position="281"/>
        <end position="302"/>
    </location>
</feature>
<keyword evidence="6 8" id="KW-0472">Membrane</keyword>
<dbReference type="AlphaFoldDB" id="A0A1W1WSF1"/>
<feature type="transmembrane region" description="Helical" evidence="8">
    <location>
        <begin position="40"/>
        <end position="61"/>
    </location>
</feature>
<evidence type="ECO:0000256" key="4">
    <source>
        <dbReference type="ARBA" id="ARBA00022692"/>
    </source>
</evidence>
<feature type="domain" description="Ammonium transporter AmtB-like" evidence="9">
    <location>
        <begin position="10"/>
        <end position="404"/>
    </location>
</feature>
<dbReference type="InterPro" id="IPR018047">
    <property type="entry name" value="Ammonium_transpt_CS"/>
</dbReference>
<reference evidence="11" key="1">
    <citation type="submission" date="2017-04" db="EMBL/GenBank/DDBJ databases">
        <authorList>
            <person name="Varghese N."/>
            <person name="Submissions S."/>
        </authorList>
    </citation>
    <scope>NUCLEOTIDE SEQUENCE [LARGE SCALE GENOMIC DNA]</scope>
    <source>
        <strain evidence="11">DSM 16512</strain>
    </source>
</reference>
<dbReference type="Proteomes" id="UP000192602">
    <property type="component" value="Unassembled WGS sequence"/>
</dbReference>
<dbReference type="Gene3D" id="1.10.3430.10">
    <property type="entry name" value="Ammonium transporter AmtB like domains"/>
    <property type="match status" value="1"/>
</dbReference>
<dbReference type="InterPro" id="IPR029020">
    <property type="entry name" value="Ammonium/urea_transptr"/>
</dbReference>
<dbReference type="PANTHER" id="PTHR43029:SF21">
    <property type="entry name" value="AMMONIUM TRANSPORTER 1"/>
    <property type="match status" value="1"/>
</dbReference>
<evidence type="ECO:0000256" key="7">
    <source>
        <dbReference type="ARBA" id="ARBA00023177"/>
    </source>
</evidence>
<name>A0A1W1WSF1_9BACT</name>
<evidence type="ECO:0000313" key="11">
    <source>
        <dbReference type="Proteomes" id="UP000192602"/>
    </source>
</evidence>
<evidence type="ECO:0000256" key="5">
    <source>
        <dbReference type="ARBA" id="ARBA00022989"/>
    </source>
</evidence>
<feature type="transmembrane region" description="Helical" evidence="8">
    <location>
        <begin position="356"/>
        <end position="377"/>
    </location>
</feature>
<dbReference type="PANTHER" id="PTHR43029">
    <property type="entry name" value="AMMONIUM TRANSPORTER MEP2"/>
    <property type="match status" value="1"/>
</dbReference>